<dbReference type="AlphaFoldDB" id="A0A977L147"/>
<organism evidence="1">
    <name type="scientific">Woronichinia naegeliana WA131</name>
    <dbReference type="NCBI Taxonomy" id="2824559"/>
    <lineage>
        <taxon>Bacteria</taxon>
        <taxon>Bacillati</taxon>
        <taxon>Cyanobacteriota</taxon>
        <taxon>Cyanophyceae</taxon>
        <taxon>Synechococcales</taxon>
        <taxon>Coelosphaeriaceae</taxon>
        <taxon>Woronichinia</taxon>
    </lineage>
</organism>
<sequence>MAKIFTITLPDDLEQALITQANSLNQSLEDTLLQVLSEQLTNSSSLGQEKPIETDPLIKLIGSLNIDISDLAENHDRYIGQTLYPDFSR</sequence>
<name>A0A977L147_9CYAN</name>
<proteinExistence type="predicted"/>
<accession>A0A977L147</accession>
<protein>
    <submittedName>
        <fullName evidence="1">Uncharacterized protein</fullName>
    </submittedName>
</protein>
<dbReference type="EMBL" id="CP073041">
    <property type="protein sequence ID" value="UXE63589.1"/>
    <property type="molecule type" value="Genomic_DNA"/>
</dbReference>
<dbReference type="KEGG" id="wna:KA717_13840"/>
<evidence type="ECO:0000313" key="1">
    <source>
        <dbReference type="EMBL" id="UXE63589.1"/>
    </source>
</evidence>
<dbReference type="Proteomes" id="UP001065613">
    <property type="component" value="Chromosome"/>
</dbReference>
<gene>
    <name evidence="1" type="ORF">KA717_13840</name>
</gene>
<reference evidence="1" key="1">
    <citation type="submission" date="2021-04" db="EMBL/GenBank/DDBJ databases">
        <title>Genome sequence of Woronichinia naegeliana from Washington state freshwater lake bloom.</title>
        <authorList>
            <person name="Dreher T.W."/>
        </authorList>
    </citation>
    <scope>NUCLEOTIDE SEQUENCE</scope>
    <source>
        <strain evidence="1">WA131</strain>
    </source>
</reference>